<keyword evidence="4" id="KW-1185">Reference proteome</keyword>
<evidence type="ECO:0000259" key="2">
    <source>
        <dbReference type="Pfam" id="PF03235"/>
    </source>
</evidence>
<protein>
    <submittedName>
        <fullName evidence="3">DUF262 domain-containing protein</fullName>
    </submittedName>
</protein>
<reference evidence="4" key="1">
    <citation type="submission" date="2019-01" db="EMBL/GenBank/DDBJ databases">
        <title>Sphingorhabdus lacus sp.nov., isolated from an oligotrophic freshwater lake.</title>
        <authorList>
            <person name="Park M."/>
        </authorList>
    </citation>
    <scope>NUCLEOTIDE SEQUENCE [LARGE SCALE GENOMIC DNA]</scope>
    <source>
        <strain evidence="4">IMCC1753</strain>
    </source>
</reference>
<dbReference type="PANTHER" id="PTHR39639:SF1">
    <property type="entry name" value="DUF262 DOMAIN-CONTAINING PROTEIN"/>
    <property type="match status" value="1"/>
</dbReference>
<organism evidence="3 4">
    <name type="scientific">Sphingorhabdus lacus</name>
    <dbReference type="NCBI Taxonomy" id="392610"/>
    <lineage>
        <taxon>Bacteria</taxon>
        <taxon>Pseudomonadati</taxon>
        <taxon>Pseudomonadota</taxon>
        <taxon>Alphaproteobacteria</taxon>
        <taxon>Sphingomonadales</taxon>
        <taxon>Sphingomonadaceae</taxon>
        <taxon>Sphingorhabdus</taxon>
    </lineage>
</organism>
<dbReference type="EMBL" id="CP035733">
    <property type="protein sequence ID" value="QGY79305.1"/>
    <property type="molecule type" value="Genomic_DNA"/>
</dbReference>
<feature type="coiled-coil region" evidence="1">
    <location>
        <begin position="234"/>
        <end position="261"/>
    </location>
</feature>
<dbReference type="AlphaFoldDB" id="A0A6I6L1K9"/>
<accession>A0A6I6L1K9</accession>
<dbReference type="Pfam" id="PF03235">
    <property type="entry name" value="GmrSD_N"/>
    <property type="match status" value="1"/>
</dbReference>
<dbReference type="KEGG" id="slaa:EUU25_00910"/>
<proteinExistence type="predicted"/>
<gene>
    <name evidence="3" type="ORF">EUU25_00910</name>
</gene>
<dbReference type="PANTHER" id="PTHR39639">
    <property type="entry name" value="CHROMOSOME 16, WHOLE GENOME SHOTGUN SEQUENCE"/>
    <property type="match status" value="1"/>
</dbReference>
<evidence type="ECO:0000256" key="1">
    <source>
        <dbReference type="SAM" id="Coils"/>
    </source>
</evidence>
<keyword evidence="1" id="KW-0175">Coiled coil</keyword>
<evidence type="ECO:0000313" key="3">
    <source>
        <dbReference type="EMBL" id="QGY79305.1"/>
    </source>
</evidence>
<dbReference type="Proteomes" id="UP000428803">
    <property type="component" value="Chromosome"/>
</dbReference>
<feature type="domain" description="GmrSD restriction endonucleases N-terminal" evidence="2">
    <location>
        <begin position="30"/>
        <end position="181"/>
    </location>
</feature>
<evidence type="ECO:0000313" key="4">
    <source>
        <dbReference type="Proteomes" id="UP000428803"/>
    </source>
</evidence>
<sequence length="357" mass="41702">MLTVFGNFKGTYKMSLNSIIQPSRPTVSQIVEQFRKKDMFVDNSFQRRLVWTERQKVRLIETILMGYPMPEIYVWQQPADADTGKQQLSIVDGQQRITAMTQFVTNEWKLSKAYLDNEAAEYVDRPWKDLPDAIKQQFWDYVINVRTIPSNVDAEQIKAIFKRLNETDKSLNPQELRNAEFNGTFIKLAETIADLPQFGELRAFTDHQIRRMADVQFTSGMLMFLRRGLLEETITTINETYDLYNDQYEEAEQDLAAVQEFLDDCYNIYFCNGRVRSFFSKQVHLFTLFCVDQSLKAKGANRDPVPAKLNSFVETYEDNPNTSEIIEKYREGASSRTRSRASRALRLNNLMKWIVET</sequence>
<name>A0A6I6L1K9_9SPHN</name>
<dbReference type="InterPro" id="IPR004919">
    <property type="entry name" value="GmrSD_N"/>
</dbReference>